<evidence type="ECO:0000313" key="2">
    <source>
        <dbReference type="Proteomes" id="UP001652582"/>
    </source>
</evidence>
<reference evidence="3 4" key="1">
    <citation type="submission" date="2025-05" db="UniProtKB">
        <authorList>
            <consortium name="RefSeq"/>
        </authorList>
    </citation>
    <scope>IDENTIFICATION</scope>
</reference>
<evidence type="ECO:0000256" key="1">
    <source>
        <dbReference type="SAM" id="Phobius"/>
    </source>
</evidence>
<sequence>MKWTPGELYRKLKDRFKGRMKNCHWPELSLYCGCCTLSTGIYIRSVVIIAVTIVIIGINAWILDFLLHIRQQVYNNDMSVIEEIWDTQTNLQTIYRIYNALVVYYILWISYKAVYILIVLWTIYAVYRKHTKIIKILVYISIPGLILDLIISVAGSCVLDLEVKIVLFICILSEGYNVLAMHSQYKKITGKSRLATDNGISQSNTQQYPNNCINQNGDLRFRPGYNAHCRTCTCYEIVYENPPEYSINEVNNTQTPGIDHNVAVNNNNNNSPITIVNNRPTTSQAILELPTSDTEVLTMNDEIEMQIIENRDYTNDTGLSLNANTSNGHGVRPTTLNIGRSNRAKDTKIELSDHPVIYDESQLDVGTSPVIEDRLLCNN</sequence>
<proteinExistence type="predicted"/>
<keyword evidence="1" id="KW-0472">Membrane</keyword>
<feature type="transmembrane region" description="Helical" evidence="1">
    <location>
        <begin position="102"/>
        <end position="124"/>
    </location>
</feature>
<evidence type="ECO:0000313" key="3">
    <source>
        <dbReference type="RefSeq" id="XP_023951465.2"/>
    </source>
</evidence>
<protein>
    <submittedName>
        <fullName evidence="3 4">Uncharacterized protein LOC112055532 isoform X1</fullName>
    </submittedName>
</protein>
<dbReference type="GeneID" id="112055532"/>
<evidence type="ECO:0000313" key="4">
    <source>
        <dbReference type="RefSeq" id="XP_052742002.1"/>
    </source>
</evidence>
<keyword evidence="2" id="KW-1185">Reference proteome</keyword>
<organism evidence="2 3">
    <name type="scientific">Bicyclus anynana</name>
    <name type="common">Squinting bush brown butterfly</name>
    <dbReference type="NCBI Taxonomy" id="110368"/>
    <lineage>
        <taxon>Eukaryota</taxon>
        <taxon>Metazoa</taxon>
        <taxon>Ecdysozoa</taxon>
        <taxon>Arthropoda</taxon>
        <taxon>Hexapoda</taxon>
        <taxon>Insecta</taxon>
        <taxon>Pterygota</taxon>
        <taxon>Neoptera</taxon>
        <taxon>Endopterygota</taxon>
        <taxon>Lepidoptera</taxon>
        <taxon>Glossata</taxon>
        <taxon>Ditrysia</taxon>
        <taxon>Papilionoidea</taxon>
        <taxon>Nymphalidae</taxon>
        <taxon>Satyrinae</taxon>
        <taxon>Satyrini</taxon>
        <taxon>Mycalesina</taxon>
        <taxon>Bicyclus</taxon>
    </lineage>
</organism>
<feature type="transmembrane region" description="Helical" evidence="1">
    <location>
        <begin position="46"/>
        <end position="69"/>
    </location>
</feature>
<accession>A0A6J1NUT4</accession>
<dbReference type="RefSeq" id="XP_052742002.1">
    <property type="nucleotide sequence ID" value="XM_052886042.1"/>
</dbReference>
<dbReference type="RefSeq" id="XP_023951465.2">
    <property type="nucleotide sequence ID" value="XM_024095697.2"/>
</dbReference>
<keyword evidence="1" id="KW-1133">Transmembrane helix</keyword>
<keyword evidence="1" id="KW-0812">Transmembrane</keyword>
<name>A0A6J1NUT4_BICAN</name>
<dbReference type="Proteomes" id="UP001652582">
    <property type="component" value="Chromosome 16"/>
</dbReference>
<feature type="transmembrane region" description="Helical" evidence="1">
    <location>
        <begin position="136"/>
        <end position="159"/>
    </location>
</feature>
<dbReference type="OrthoDB" id="7493094at2759"/>
<gene>
    <name evidence="3 4" type="primary">LOC112055532</name>
</gene>